<evidence type="ECO:0000313" key="2">
    <source>
        <dbReference type="EnsemblMetazoa" id="G7912.2:cds"/>
    </source>
</evidence>
<dbReference type="OMA" id="HGSTHDY"/>
<keyword evidence="1" id="KW-0732">Signal</keyword>
<evidence type="ECO:0000256" key="1">
    <source>
        <dbReference type="SAM" id="SignalP"/>
    </source>
</evidence>
<accession>A0A8W8NVX8</accession>
<feature type="signal peptide" evidence="1">
    <location>
        <begin position="1"/>
        <end position="20"/>
    </location>
</feature>
<evidence type="ECO:0000313" key="3">
    <source>
        <dbReference type="Proteomes" id="UP000005408"/>
    </source>
</evidence>
<organism evidence="2 3">
    <name type="scientific">Magallana gigas</name>
    <name type="common">Pacific oyster</name>
    <name type="synonym">Crassostrea gigas</name>
    <dbReference type="NCBI Taxonomy" id="29159"/>
    <lineage>
        <taxon>Eukaryota</taxon>
        <taxon>Metazoa</taxon>
        <taxon>Spiralia</taxon>
        <taxon>Lophotrochozoa</taxon>
        <taxon>Mollusca</taxon>
        <taxon>Bivalvia</taxon>
        <taxon>Autobranchia</taxon>
        <taxon>Pteriomorphia</taxon>
        <taxon>Ostreida</taxon>
        <taxon>Ostreoidea</taxon>
        <taxon>Ostreidae</taxon>
        <taxon>Magallana</taxon>
    </lineage>
</organism>
<proteinExistence type="predicted"/>
<name>A0A8W8NVX8_MAGGI</name>
<feature type="chain" id="PRO_5036460598" evidence="1">
    <location>
        <begin position="21"/>
        <end position="92"/>
    </location>
</feature>
<reference evidence="2" key="1">
    <citation type="submission" date="2022-08" db="UniProtKB">
        <authorList>
            <consortium name="EnsemblMetazoa"/>
        </authorList>
    </citation>
    <scope>IDENTIFICATION</scope>
    <source>
        <strain evidence="2">05x7-T-G4-1.051#20</strain>
    </source>
</reference>
<dbReference type="AlphaFoldDB" id="A0A8W8NVX8"/>
<sequence>MKSAVALALLLCMMTLSAQGYIYGGYGNYGLYNGLGYGGLYGGLYGGYNGLYGGGYGGHFPHHSYYGSRLYYNPVHGLHSHGSIHHHDTPIY</sequence>
<keyword evidence="3" id="KW-1185">Reference proteome</keyword>
<dbReference type="EnsemblMetazoa" id="G7912.2">
    <property type="protein sequence ID" value="G7912.2:cds"/>
    <property type="gene ID" value="G7912"/>
</dbReference>
<protein>
    <submittedName>
        <fullName evidence="2">Uncharacterized protein</fullName>
    </submittedName>
</protein>
<dbReference type="Proteomes" id="UP000005408">
    <property type="component" value="Unassembled WGS sequence"/>
</dbReference>